<proteinExistence type="inferred from homology"/>
<evidence type="ECO:0000256" key="1">
    <source>
        <dbReference type="ARBA" id="ARBA00004370"/>
    </source>
</evidence>
<dbReference type="InterPro" id="IPR021731">
    <property type="entry name" value="AMIN_dom"/>
</dbReference>
<comment type="subcellular location">
    <subcellularLocation>
        <location evidence="8">Cell outer membrane</location>
    </subcellularLocation>
    <subcellularLocation>
        <location evidence="1">Membrane</location>
    </subcellularLocation>
</comment>
<evidence type="ECO:0000259" key="10">
    <source>
        <dbReference type="SMART" id="SM00965"/>
    </source>
</evidence>
<gene>
    <name evidence="11" type="primary">pilQ</name>
    <name evidence="11" type="ORF">GAK30_01920</name>
</gene>
<evidence type="ECO:0000256" key="6">
    <source>
        <dbReference type="ARBA" id="ARBA00023237"/>
    </source>
</evidence>
<sequence length="567" mass="59304">MAEVPGVAGRAGTAGMPSVSAAAAGTPLRGIGFQSTGQGTGRIVVELPDEAMAFELRRQGQTLVLEFPGASLPEGLSRDMNVARAATPVQSIRSSVGDGRVRTVVEAVGAWGYTARQQGRELVVEIRPTSPAAPAVATPGPRAAEPVGSGERLSLNFQNIDVRALLPVLADFTGLNIVPSDSVAGELTLRLKNVPWEQALEVILQARHLGMRRSGSVLWIAPQDELLARERADLQAQAALRELEPLATRAYQLHYSRAADIAEQLAGRTGAGTGAGGTRLLTARGSAVAEPRTNQLFVSDVPSKLAEIEGLLQRLDKAMRQVLIEARIVVAEDTFSRTLGVRLGGGSRVGGHAALGSGYTAGSAGANPGDFVNLPAVSAAGSTAASFGLSLFNASATRFLNLELQALEEEGRGMVVSSPRVMTADQVKALIEQGTEVPYQEATSSGATSVSFRKANLKLEVTPQITPGGAVILELDVSKDTLGQETANGFAINTKHVRTQALVEDGGTIVIGGIFELSENETVRKVPLLGDLPGLGALFRSRSRSTAKTELLIFITPRVLEGGAALR</sequence>
<dbReference type="InterPro" id="IPR004846">
    <property type="entry name" value="T2SS/T3SS_dom"/>
</dbReference>
<keyword evidence="3" id="KW-0732">Signal</keyword>
<dbReference type="PANTHER" id="PTHR30604">
    <property type="entry name" value="PROTEIN TRANSPORT PROTEIN HOFQ"/>
    <property type="match status" value="1"/>
</dbReference>
<evidence type="ECO:0000256" key="3">
    <source>
        <dbReference type="ARBA" id="ARBA00022729"/>
    </source>
</evidence>
<keyword evidence="5" id="KW-0472">Membrane</keyword>
<dbReference type="SMART" id="SM00965">
    <property type="entry name" value="STN"/>
    <property type="match status" value="1"/>
</dbReference>
<evidence type="ECO:0000256" key="5">
    <source>
        <dbReference type="ARBA" id="ARBA00023136"/>
    </source>
</evidence>
<dbReference type="Proteomes" id="UP000461670">
    <property type="component" value="Unassembled WGS sequence"/>
</dbReference>
<dbReference type="InterPro" id="IPR013355">
    <property type="entry name" value="Pilus_4_PilQ"/>
</dbReference>
<dbReference type="EMBL" id="WNDQ01000023">
    <property type="protein sequence ID" value="KAF1021300.1"/>
    <property type="molecule type" value="Genomic_DNA"/>
</dbReference>
<evidence type="ECO:0000256" key="7">
    <source>
        <dbReference type="RuleBase" id="RU004003"/>
    </source>
</evidence>
<dbReference type="InterPro" id="IPR051808">
    <property type="entry name" value="Type_IV_pilus_biogenesis"/>
</dbReference>
<dbReference type="Gene3D" id="3.30.1370.120">
    <property type="match status" value="1"/>
</dbReference>
<dbReference type="InterPro" id="IPR001775">
    <property type="entry name" value="GspD/PilQ"/>
</dbReference>
<evidence type="ECO:0000256" key="9">
    <source>
        <dbReference type="SAM" id="MobiDB-lite"/>
    </source>
</evidence>
<dbReference type="Pfam" id="PF11741">
    <property type="entry name" value="AMIN"/>
    <property type="match status" value="1"/>
</dbReference>
<protein>
    <submittedName>
        <fullName evidence="11">Type IV pilus biogenesis and competence protein PilQ</fullName>
    </submittedName>
</protein>
<reference evidence="12" key="1">
    <citation type="journal article" date="2020" name="MBio">
        <title>Horizontal gene transfer to a defensive symbiont with a reduced genome amongst a multipartite beetle microbiome.</title>
        <authorList>
            <person name="Waterworth S.C."/>
            <person name="Florez L.V."/>
            <person name="Rees E.R."/>
            <person name="Hertweck C."/>
            <person name="Kaltenpoth M."/>
            <person name="Kwan J.C."/>
        </authorList>
    </citation>
    <scope>NUCLEOTIDE SEQUENCE [LARGE SCALE GENOMIC DNA]</scope>
</reference>
<dbReference type="GO" id="GO:0009306">
    <property type="term" value="P:protein secretion"/>
    <property type="evidence" value="ECO:0007669"/>
    <property type="project" value="InterPro"/>
</dbReference>
<name>A0A7V8FNX8_9BURK</name>
<evidence type="ECO:0000256" key="8">
    <source>
        <dbReference type="RuleBase" id="RU004004"/>
    </source>
</evidence>
<comment type="caution">
    <text evidence="11">The sequence shown here is derived from an EMBL/GenBank/DDBJ whole genome shotgun (WGS) entry which is preliminary data.</text>
</comment>
<dbReference type="Pfam" id="PF03958">
    <property type="entry name" value="Secretin_N"/>
    <property type="match status" value="1"/>
</dbReference>
<evidence type="ECO:0000313" key="11">
    <source>
        <dbReference type="EMBL" id="KAF1021300.1"/>
    </source>
</evidence>
<accession>A0A7V8FNX8</accession>
<keyword evidence="6" id="KW-0998">Cell outer membrane</keyword>
<organism evidence="11 12">
    <name type="scientific">Paracidovorax wautersii</name>
    <dbReference type="NCBI Taxonomy" id="1177982"/>
    <lineage>
        <taxon>Bacteria</taxon>
        <taxon>Pseudomonadati</taxon>
        <taxon>Pseudomonadota</taxon>
        <taxon>Betaproteobacteria</taxon>
        <taxon>Burkholderiales</taxon>
        <taxon>Comamonadaceae</taxon>
        <taxon>Paracidovorax</taxon>
    </lineage>
</organism>
<dbReference type="PRINTS" id="PR00811">
    <property type="entry name" value="BCTERIALGSPD"/>
</dbReference>
<comment type="similarity">
    <text evidence="7">Belongs to the bacterial secretin family.</text>
</comment>
<dbReference type="Pfam" id="PF00263">
    <property type="entry name" value="Secretin"/>
    <property type="match status" value="1"/>
</dbReference>
<dbReference type="Gene3D" id="3.30.1370.130">
    <property type="match status" value="1"/>
</dbReference>
<dbReference type="AlphaFoldDB" id="A0A7V8FNX8"/>
<keyword evidence="2 8" id="KW-0813">Transport</keyword>
<feature type="region of interest" description="Disordered" evidence="9">
    <location>
        <begin position="1"/>
        <end position="20"/>
    </location>
</feature>
<keyword evidence="4" id="KW-0653">Protein transport</keyword>
<evidence type="ECO:0000256" key="2">
    <source>
        <dbReference type="ARBA" id="ARBA00022448"/>
    </source>
</evidence>
<dbReference type="NCBIfam" id="TIGR02515">
    <property type="entry name" value="IV_pilus_PilQ"/>
    <property type="match status" value="1"/>
</dbReference>
<evidence type="ECO:0000313" key="12">
    <source>
        <dbReference type="Proteomes" id="UP000461670"/>
    </source>
</evidence>
<dbReference type="InterPro" id="IPR011662">
    <property type="entry name" value="Secretin/TonB_short_N"/>
</dbReference>
<feature type="domain" description="Secretin/TonB short N-terminal" evidence="10">
    <location>
        <begin position="175"/>
        <end position="223"/>
    </location>
</feature>
<evidence type="ECO:0000256" key="4">
    <source>
        <dbReference type="ARBA" id="ARBA00022927"/>
    </source>
</evidence>
<dbReference type="InterPro" id="IPR005644">
    <property type="entry name" value="NolW-like"/>
</dbReference>
<dbReference type="Gene3D" id="2.60.40.3470">
    <property type="match status" value="1"/>
</dbReference>
<dbReference type="InterPro" id="IPR038591">
    <property type="entry name" value="NolW-like_sf"/>
</dbReference>
<dbReference type="PANTHER" id="PTHR30604:SF1">
    <property type="entry name" value="DNA UTILIZATION PROTEIN HOFQ"/>
    <property type="match status" value="1"/>
</dbReference>
<dbReference type="GO" id="GO:0009279">
    <property type="term" value="C:cell outer membrane"/>
    <property type="evidence" value="ECO:0007669"/>
    <property type="project" value="UniProtKB-SubCell"/>
</dbReference>